<dbReference type="Proteomes" id="UP000295773">
    <property type="component" value="Unassembled WGS sequence"/>
</dbReference>
<comment type="similarity">
    <text evidence="1">Belongs to the GdpP/PdeA phosphodiesterase family.</text>
</comment>
<feature type="domain" description="GGDEF" evidence="5">
    <location>
        <begin position="170"/>
        <end position="298"/>
    </location>
</feature>
<gene>
    <name evidence="6" type="ORF">EDD61_11511</name>
</gene>
<comment type="subcellular location">
    <subcellularLocation>
        <location evidence="1">Cell membrane</location>
    </subcellularLocation>
</comment>
<feature type="coiled-coil region" evidence="3">
    <location>
        <begin position="626"/>
        <end position="657"/>
    </location>
</feature>
<reference evidence="6 7" key="1">
    <citation type="submission" date="2019-03" db="EMBL/GenBank/DDBJ databases">
        <title>Genomic Encyclopedia of Type Strains, Phase IV (KMG-IV): sequencing the most valuable type-strain genomes for metagenomic binning, comparative biology and taxonomic classification.</title>
        <authorList>
            <person name="Goeker M."/>
        </authorList>
    </citation>
    <scope>NUCLEOTIDE SEQUENCE [LARGE SCALE GENOMIC DNA]</scope>
    <source>
        <strain evidence="6 7">DSM 29481</strain>
    </source>
</reference>
<comment type="cofactor">
    <cofactor evidence="2">
        <name>Mn(2+)</name>
        <dbReference type="ChEBI" id="CHEBI:29035"/>
    </cofactor>
    <text evidence="2">For phosphodiesterase activity, probably binds 2 Mn(2+) per subunit.</text>
</comment>
<organism evidence="6 7">
    <name type="scientific">Longicatena caecimuris</name>
    <dbReference type="NCBI Taxonomy" id="1796635"/>
    <lineage>
        <taxon>Bacteria</taxon>
        <taxon>Bacillati</taxon>
        <taxon>Bacillota</taxon>
        <taxon>Erysipelotrichia</taxon>
        <taxon>Erysipelotrichales</taxon>
        <taxon>Erysipelotrichaceae</taxon>
        <taxon>Longicatena</taxon>
    </lineage>
</organism>
<dbReference type="Gene3D" id="3.10.310.30">
    <property type="match status" value="1"/>
</dbReference>
<dbReference type="GO" id="GO:0003676">
    <property type="term" value="F:nucleic acid binding"/>
    <property type="evidence" value="ECO:0007669"/>
    <property type="project" value="UniProtKB-UniRule"/>
</dbReference>
<keyword evidence="4" id="KW-0812">Transmembrane</keyword>
<dbReference type="Pfam" id="PF02272">
    <property type="entry name" value="DHHA1"/>
    <property type="match status" value="1"/>
</dbReference>
<comment type="caution">
    <text evidence="6">The sequence shown here is derived from an EMBL/GenBank/DDBJ whole genome shotgun (WGS) entry which is preliminary data.</text>
</comment>
<keyword evidence="2" id="KW-0479">Metal-binding</keyword>
<dbReference type="RefSeq" id="WP_132225117.1">
    <property type="nucleotide sequence ID" value="NZ_JANKBG010000014.1"/>
</dbReference>
<keyword evidence="3" id="KW-0175">Coiled coil</keyword>
<keyword evidence="1 4" id="KW-0472">Membrane</keyword>
<dbReference type="GO" id="GO:0005886">
    <property type="term" value="C:plasma membrane"/>
    <property type="evidence" value="ECO:0007669"/>
    <property type="project" value="UniProtKB-SubCell"/>
</dbReference>
<feature type="transmembrane region" description="Helical" evidence="4">
    <location>
        <begin position="6"/>
        <end position="28"/>
    </location>
</feature>
<keyword evidence="1" id="KW-0378">Hydrolase</keyword>
<dbReference type="Gene3D" id="3.90.1640.10">
    <property type="entry name" value="inorganic pyrophosphatase (n-terminal core)"/>
    <property type="match status" value="1"/>
</dbReference>
<evidence type="ECO:0000313" key="6">
    <source>
        <dbReference type="EMBL" id="TCU58213.1"/>
    </source>
</evidence>
<dbReference type="Pfam" id="PF24898">
    <property type="entry name" value="GGDEF_GdpP"/>
    <property type="match status" value="1"/>
</dbReference>
<dbReference type="InterPro" id="IPR000160">
    <property type="entry name" value="GGDEF_dom"/>
</dbReference>
<dbReference type="InterPro" id="IPR038763">
    <property type="entry name" value="DHH_sf"/>
</dbReference>
<accession>A0A4R3T939</accession>
<protein>
    <recommendedName>
        <fullName evidence="1">Cyclic-di-AMP phosphodiesterase</fullName>
        <ecNumber evidence="1">3.1.4.-</ecNumber>
    </recommendedName>
</protein>
<feature type="binding site" evidence="2">
    <location>
        <position position="441"/>
    </location>
    <ligand>
        <name>Mn(2+)</name>
        <dbReference type="ChEBI" id="CHEBI:29035"/>
        <label>2</label>
    </ligand>
</feature>
<dbReference type="EC" id="3.1.4.-" evidence="1"/>
<proteinExistence type="inferred from homology"/>
<dbReference type="EMBL" id="SMBP01000015">
    <property type="protein sequence ID" value="TCU58213.1"/>
    <property type="molecule type" value="Genomic_DNA"/>
</dbReference>
<dbReference type="PANTHER" id="PTHR47618:SF2">
    <property type="entry name" value="CYCLIC-DI-AMP PHOSPHODIESTERASE GDPP"/>
    <property type="match status" value="1"/>
</dbReference>
<dbReference type="GO" id="GO:0046872">
    <property type="term" value="F:metal ion binding"/>
    <property type="evidence" value="ECO:0007669"/>
    <property type="project" value="UniProtKB-KW"/>
</dbReference>
<dbReference type="SUPFAM" id="SSF64182">
    <property type="entry name" value="DHH phosphoesterases"/>
    <property type="match status" value="1"/>
</dbReference>
<feature type="binding site" evidence="2">
    <location>
        <position position="496"/>
    </location>
    <ligand>
        <name>Mn(2+)</name>
        <dbReference type="ChEBI" id="CHEBI:29035"/>
        <label>2</label>
    </ligand>
</feature>
<sequence length="663" mass="75193">MERLENIKVQIGIVILAQFVALFALFMADIEGVKILPMLILVIINSLVVIWVVYWFESDREQRDIDISRILGHDAKDALLIGEMGIITYDEQYCATWMSELLQERGVNIVGKKLTSWIGDITELFQGEVDSITAHDGEYVYEITRKENGQVLFVKDITEFARISEKFQEDGIVAGLLQLDNYMEIQQYEDETKMAQINTCLRQPLVEWADKYGMLIRRLRSDRFLVVLNEKIYQQVVEDKFAILNTVRKNAEDIDVSITLSMAFARGTDDFAQLDTMISDLLELAQSRGGDQAAVKKYGESVKYYGGNSEAREKRSKVRVRVMSQAIREAIMEAKRVFVIGHRDMDFDCMGAALCMSRLATAYNKESYIVSQSSGIEPQLAQALTEYEDIFNGRHRFLQDEEAARMIEDEDLLIVVDHNNPKQTGAPLTLEAANRIIVIDHHRRSEDFIGNPLLVYVETSASSTCELAAEFLPYQTNRVNLSEEEATLMYVGILVDTNRFRNRTGSRTFESVAYLKKLGIDPIAAENMLKEDFRDFAAKTEIMNYSQTYADNIIIAAVEKDAQVNRTLMSQAADSMLEIKGVEASFVIARINENECGVSARSKGVVNVQVIMEKMHGGGHFNAAALQRKDTSVKALKEELKKKIDEYIEENKEETKDESNTAK</sequence>
<dbReference type="FunFam" id="3.90.1640.10:FF:000002">
    <property type="entry name" value="Cyclic-di-AMP phosphodiesterase"/>
    <property type="match status" value="1"/>
</dbReference>
<dbReference type="InterPro" id="IPR014528">
    <property type="entry name" value="GdpP/PdeA"/>
</dbReference>
<feature type="transmembrane region" description="Helical" evidence="4">
    <location>
        <begin position="35"/>
        <end position="56"/>
    </location>
</feature>
<dbReference type="InterPro" id="IPR051319">
    <property type="entry name" value="Oligoribo/pAp-PDE_c-di-AMP_PDE"/>
</dbReference>
<feature type="binding site" evidence="2">
    <location>
        <position position="348"/>
    </location>
    <ligand>
        <name>Mn(2+)</name>
        <dbReference type="ChEBI" id="CHEBI:29035"/>
        <label>2</label>
    </ligand>
</feature>
<keyword evidence="2" id="KW-0464">Manganese</keyword>
<dbReference type="PIRSF" id="PIRSF026583">
    <property type="entry name" value="YybT"/>
    <property type="match status" value="1"/>
</dbReference>
<dbReference type="InterPro" id="IPR001667">
    <property type="entry name" value="DDH_dom"/>
</dbReference>
<dbReference type="GO" id="GO:0106409">
    <property type="term" value="F:cyclic-di-AMP phosphodiesterase activity"/>
    <property type="evidence" value="ECO:0007669"/>
    <property type="project" value="RHEA"/>
</dbReference>
<evidence type="ECO:0000256" key="3">
    <source>
        <dbReference type="SAM" id="Coils"/>
    </source>
</evidence>
<evidence type="ECO:0000256" key="4">
    <source>
        <dbReference type="SAM" id="Phobius"/>
    </source>
</evidence>
<evidence type="ECO:0000313" key="7">
    <source>
        <dbReference type="Proteomes" id="UP000295773"/>
    </source>
</evidence>
<dbReference type="PANTHER" id="PTHR47618">
    <property type="entry name" value="BIFUNCTIONAL OLIGORIBONUCLEASE AND PAP PHOSPHATASE NRNA"/>
    <property type="match status" value="1"/>
</dbReference>
<evidence type="ECO:0000256" key="1">
    <source>
        <dbReference type="PIRNR" id="PIRNR026583"/>
    </source>
</evidence>
<feature type="binding site" evidence="2">
    <location>
        <position position="417"/>
    </location>
    <ligand>
        <name>Mn(2+)</name>
        <dbReference type="ChEBI" id="CHEBI:29035"/>
        <label>1</label>
    </ligand>
</feature>
<dbReference type="AlphaFoldDB" id="A0A4R3T939"/>
<comment type="catalytic activity">
    <reaction evidence="1">
        <text>3',3'-c-di-AMP + H2O = 5'-O-phosphonoadenylyl-(3'-&gt;5')-adenosine + H(+)</text>
        <dbReference type="Rhea" id="RHEA:54420"/>
        <dbReference type="ChEBI" id="CHEBI:15377"/>
        <dbReference type="ChEBI" id="CHEBI:15378"/>
        <dbReference type="ChEBI" id="CHEBI:71500"/>
        <dbReference type="ChEBI" id="CHEBI:138171"/>
    </reaction>
</comment>
<dbReference type="GO" id="GO:0016787">
    <property type="term" value="F:hydrolase activity"/>
    <property type="evidence" value="ECO:0007669"/>
    <property type="project" value="UniProtKB-UniRule"/>
</dbReference>
<feature type="binding site" evidence="2">
    <location>
        <position position="346"/>
    </location>
    <ligand>
        <name>Mn(2+)</name>
        <dbReference type="ChEBI" id="CHEBI:29035"/>
        <label>1</label>
    </ligand>
</feature>
<dbReference type="Pfam" id="PF01368">
    <property type="entry name" value="DHH"/>
    <property type="match status" value="1"/>
</dbReference>
<feature type="binding site" evidence="2">
    <location>
        <position position="417"/>
    </location>
    <ligand>
        <name>Mn(2+)</name>
        <dbReference type="ChEBI" id="CHEBI:29035"/>
        <label>2</label>
    </ligand>
</feature>
<comment type="function">
    <text evidence="1">Has phosphodiesterase (PDE) activity against cyclic-di-AMP (c-di-AMP).</text>
</comment>
<evidence type="ECO:0000259" key="5">
    <source>
        <dbReference type="PROSITE" id="PS50887"/>
    </source>
</evidence>
<dbReference type="PROSITE" id="PS50887">
    <property type="entry name" value="GGDEF"/>
    <property type="match status" value="1"/>
</dbReference>
<name>A0A4R3T939_9FIRM</name>
<feature type="binding site" evidence="2">
    <location>
        <position position="342"/>
    </location>
    <ligand>
        <name>Mn(2+)</name>
        <dbReference type="ChEBI" id="CHEBI:29035"/>
        <label>1</label>
    </ligand>
</feature>
<evidence type="ECO:0000256" key="2">
    <source>
        <dbReference type="PIRSR" id="PIRSR026583-50"/>
    </source>
</evidence>
<dbReference type="InterPro" id="IPR003156">
    <property type="entry name" value="DHHA1_dom"/>
</dbReference>
<keyword evidence="7" id="KW-1185">Reference proteome</keyword>
<keyword evidence="4" id="KW-1133">Transmembrane helix</keyword>
<keyword evidence="1" id="KW-1003">Cell membrane</keyword>